<evidence type="ECO:0000256" key="8">
    <source>
        <dbReference type="ARBA" id="ARBA00022636"/>
    </source>
</evidence>
<evidence type="ECO:0000256" key="16">
    <source>
        <dbReference type="RuleBase" id="RU365020"/>
    </source>
</evidence>
<evidence type="ECO:0000256" key="9">
    <source>
        <dbReference type="ARBA" id="ARBA00022676"/>
    </source>
</evidence>
<evidence type="ECO:0000259" key="18">
    <source>
        <dbReference type="Pfam" id="PF07238"/>
    </source>
</evidence>
<sequence length="889" mass="101996">MSFSLFYKRPIHSTLYLLLSIIFTEKLVRYILFKFHSYFNQHKVNVIEAFLMPFITLISSLFINIKDHKINFELILYDYYPHLRLPYRTFIYSNILRFIIQSVYLLFFKYKPKNNSVRERLSNQFYNGVSYSLKQLRWFDLKLGRLLKRLLSKNVKGSKKSAFKTMADAKIWQNKLIKYVVVAFILFLLAIFITIPFSLEAQAVFISFILIVAYGLKRVKGQMATIVMITLSVTTSSRYLWWRYTETLNWDDPVALTLGAGLLLAETYAWLVLILGFFQTINPLERKPVPLPENTDLWPTVDVYIPTYNEPLSVVQPTTLAAMSIDWPADKLNVYILDDGKRPEFKEFAQKVGVGYLTRPDNNHAKAGNMNSAMRYTNGDYIAIFDCDHVPARSFLQMTMGQFLKDSKVCLVQTPHHFFSADPFERNLNNHSQIPNENMLFYGLIQDGNDMWDATFFCGSCAVLKREALDNIGGFAFETVTEDAHTALRMQRAGYKTAYINIPQAAGLATDSLSAHIGQRIRWARGMAQIFRLDNPILGKGLDIPQRLCYLNAMLHFLSGIPRIVFLTAPLALIYFNAYIIYAPFLAIFIYVVPTLIQIKATNSRIQGKYRYSFWGEVYESVLAWYILKPTTVALINPNKGKFNVTEKGGLNDKEHYDWGISKPYLVLLLINLVGMLVGVLRLGFGDPSQVGVLLISMGWAIYNIIILGAAVAVAAEARQVRQSHRIKANFPAGVRLANGHTLKVKITDYSDNGVGIETEHAHLCRVNDKIELLMSRGNKQFSFTTYVCNTRNKQIGLTLKDLSLEKQKAFIQCTFSRADAWLDWQNNFRHDRPSYSFKEVQKTSLRGFSNLLFHAPKSLQPFVKLMTKIVVYINSFTPKKPIVHYNYD</sequence>
<comment type="catalytic activity">
    <reaction evidence="15 16">
        <text>[(1-&gt;4)-beta-D-glucosyl](n) + UDP-alpha-D-glucose = [(1-&gt;4)-beta-D-glucosyl](n+1) + UDP + H(+)</text>
        <dbReference type="Rhea" id="RHEA:19929"/>
        <dbReference type="Rhea" id="RHEA-COMP:10033"/>
        <dbReference type="Rhea" id="RHEA-COMP:10034"/>
        <dbReference type="ChEBI" id="CHEBI:15378"/>
        <dbReference type="ChEBI" id="CHEBI:18246"/>
        <dbReference type="ChEBI" id="CHEBI:58223"/>
        <dbReference type="ChEBI" id="CHEBI:58885"/>
        <dbReference type="EC" id="2.4.1.12"/>
    </reaction>
</comment>
<keyword evidence="10 16" id="KW-0808">Transferase</keyword>
<evidence type="ECO:0000256" key="15">
    <source>
        <dbReference type="ARBA" id="ARBA00048682"/>
    </source>
</evidence>
<dbReference type="Pfam" id="PF00535">
    <property type="entry name" value="Glycos_transf_2"/>
    <property type="match status" value="1"/>
</dbReference>
<evidence type="ECO:0000256" key="11">
    <source>
        <dbReference type="ARBA" id="ARBA00022692"/>
    </source>
</evidence>
<keyword evidence="13 16" id="KW-1133">Transmembrane helix</keyword>
<dbReference type="EMBL" id="CP033065">
    <property type="protein sequence ID" value="AYM87235.1"/>
    <property type="molecule type" value="Genomic_DNA"/>
</dbReference>
<feature type="domain" description="Glycosyltransferase 2-like" evidence="17">
    <location>
        <begin position="303"/>
        <end position="472"/>
    </location>
</feature>
<keyword evidence="9 16" id="KW-0328">Glycosyltransferase</keyword>
<feature type="transmembrane region" description="Helical" evidence="16">
    <location>
        <begin position="579"/>
        <end position="599"/>
    </location>
</feature>
<dbReference type="Proteomes" id="UP000279995">
    <property type="component" value="Chromosome I"/>
</dbReference>
<dbReference type="InterPro" id="IPR003919">
    <property type="entry name" value="Cell_synth_A"/>
</dbReference>
<evidence type="ECO:0000313" key="19">
    <source>
        <dbReference type="EMBL" id="AYM87235.1"/>
    </source>
</evidence>
<comment type="similarity">
    <text evidence="3">Belongs to the glycosyltransferase 2 family.</text>
</comment>
<feature type="transmembrane region" description="Helical" evidence="16">
    <location>
        <begin position="223"/>
        <end position="242"/>
    </location>
</feature>
<keyword evidence="7 16" id="KW-0997">Cell inner membrane</keyword>
<dbReference type="PANTHER" id="PTHR43867:SF2">
    <property type="entry name" value="CELLULOSE SYNTHASE CATALYTIC SUBUNIT A [UDP-FORMING]"/>
    <property type="match status" value="1"/>
</dbReference>
<keyword evidence="14 16" id="KW-0472">Membrane</keyword>
<dbReference type="InterPro" id="IPR029044">
    <property type="entry name" value="Nucleotide-diphossugar_trans"/>
</dbReference>
<feature type="transmembrane region" description="Helical" evidence="16">
    <location>
        <begin position="15"/>
        <end position="32"/>
    </location>
</feature>
<feature type="transmembrane region" description="Helical" evidence="16">
    <location>
        <begin position="691"/>
        <end position="716"/>
    </location>
</feature>
<feature type="transmembrane region" description="Helical" evidence="16">
    <location>
        <begin position="176"/>
        <end position="195"/>
    </location>
</feature>
<keyword evidence="11 16" id="KW-0812">Transmembrane</keyword>
<dbReference type="SUPFAM" id="SSF53448">
    <property type="entry name" value="Nucleotide-diphospho-sugar transferases"/>
    <property type="match status" value="1"/>
</dbReference>
<comment type="cofactor">
    <cofactor evidence="16">
        <name>Mg(2+)</name>
        <dbReference type="ChEBI" id="CHEBI:18420"/>
    </cofactor>
</comment>
<dbReference type="InterPro" id="IPR050321">
    <property type="entry name" value="Glycosyltr_2/OpgH_subfam"/>
</dbReference>
<reference evidence="19 20" key="1">
    <citation type="submission" date="2018-10" db="EMBL/GenBank/DDBJ databases">
        <title>Complete Genome Sequence and Transcriptomic Profiles of a Marine Bacterium, Pseudoalteromonas agarivorans Hao 2018.</title>
        <authorList>
            <person name="Hao L."/>
        </authorList>
    </citation>
    <scope>NUCLEOTIDE SEQUENCE [LARGE SCALE GENOMIC DNA]</scope>
    <source>
        <strain evidence="19 20">Hao 2018</strain>
    </source>
</reference>
<evidence type="ECO:0000256" key="1">
    <source>
        <dbReference type="ARBA" id="ARBA00004429"/>
    </source>
</evidence>
<evidence type="ECO:0000256" key="7">
    <source>
        <dbReference type="ARBA" id="ARBA00022519"/>
    </source>
</evidence>
<dbReference type="GO" id="GO:0005886">
    <property type="term" value="C:plasma membrane"/>
    <property type="evidence" value="ECO:0007669"/>
    <property type="project" value="UniProtKB-SubCell"/>
</dbReference>
<evidence type="ECO:0000256" key="3">
    <source>
        <dbReference type="ARBA" id="ARBA00006739"/>
    </source>
</evidence>
<organism evidence="19 20">
    <name type="scientific">Pseudoalteromonas agarivorans</name>
    <dbReference type="NCBI Taxonomy" id="176102"/>
    <lineage>
        <taxon>Bacteria</taxon>
        <taxon>Pseudomonadati</taxon>
        <taxon>Pseudomonadota</taxon>
        <taxon>Gammaproteobacteria</taxon>
        <taxon>Alteromonadales</taxon>
        <taxon>Pseudoalteromonadaceae</taxon>
        <taxon>Pseudoalteromonas</taxon>
    </lineage>
</organism>
<name>A0AAD0XD84_9GAMM</name>
<keyword evidence="12 16" id="KW-0135">Cellulose biosynthesis</keyword>
<feature type="transmembrane region" description="Helical" evidence="16">
    <location>
        <begin position="665"/>
        <end position="685"/>
    </location>
</feature>
<proteinExistence type="inferred from homology"/>
<feature type="transmembrane region" description="Helical" evidence="16">
    <location>
        <begin position="85"/>
        <end position="108"/>
    </location>
</feature>
<dbReference type="PRINTS" id="PR01439">
    <property type="entry name" value="CELLSNTHASEA"/>
</dbReference>
<dbReference type="Pfam" id="PF03552">
    <property type="entry name" value="Cellulose_synt"/>
    <property type="match status" value="1"/>
</dbReference>
<evidence type="ECO:0000256" key="4">
    <source>
        <dbReference type="ARBA" id="ARBA00012539"/>
    </source>
</evidence>
<comment type="function">
    <text evidence="16">Catalytic subunit of cellulose synthase. It polymerizes uridine 5'-diphosphate glucose to cellulose.</text>
</comment>
<feature type="transmembrane region" description="Helical" evidence="16">
    <location>
        <begin position="201"/>
        <end position="216"/>
    </location>
</feature>
<dbReference type="InterPro" id="IPR005150">
    <property type="entry name" value="Cellulose_synth"/>
</dbReference>
<dbReference type="InterPro" id="IPR001173">
    <property type="entry name" value="Glyco_trans_2-like"/>
</dbReference>
<evidence type="ECO:0000256" key="13">
    <source>
        <dbReference type="ARBA" id="ARBA00022989"/>
    </source>
</evidence>
<dbReference type="GO" id="GO:0016760">
    <property type="term" value="F:cellulose synthase (UDP-forming) activity"/>
    <property type="evidence" value="ECO:0007669"/>
    <property type="project" value="UniProtKB-EC"/>
</dbReference>
<dbReference type="AlphaFoldDB" id="A0AAD0XD84"/>
<comment type="pathway">
    <text evidence="2 16">Glycan metabolism; bacterial cellulose biosynthesis.</text>
</comment>
<evidence type="ECO:0000256" key="14">
    <source>
        <dbReference type="ARBA" id="ARBA00023136"/>
    </source>
</evidence>
<dbReference type="RefSeq" id="WP_121637783.1">
    <property type="nucleotide sequence ID" value="NZ_CP033065.1"/>
</dbReference>
<dbReference type="GO" id="GO:0006011">
    <property type="term" value="P:UDP-alpha-D-glucose metabolic process"/>
    <property type="evidence" value="ECO:0007669"/>
    <property type="project" value="InterPro"/>
</dbReference>
<dbReference type="CDD" id="cd06421">
    <property type="entry name" value="CESA_CelA_like"/>
    <property type="match status" value="1"/>
</dbReference>
<dbReference type="PANTHER" id="PTHR43867">
    <property type="entry name" value="CELLULOSE SYNTHASE CATALYTIC SUBUNIT A [UDP-FORMING]"/>
    <property type="match status" value="1"/>
</dbReference>
<dbReference type="NCBIfam" id="NF008558">
    <property type="entry name" value="PRK11498.1"/>
    <property type="match status" value="1"/>
</dbReference>
<evidence type="ECO:0000256" key="5">
    <source>
        <dbReference type="ARBA" id="ARBA00018714"/>
    </source>
</evidence>
<evidence type="ECO:0000256" key="10">
    <source>
        <dbReference type="ARBA" id="ARBA00022679"/>
    </source>
</evidence>
<comment type="subcellular location">
    <subcellularLocation>
        <location evidence="1">Cell inner membrane</location>
        <topology evidence="1">Multi-pass membrane protein</topology>
    </subcellularLocation>
</comment>
<protein>
    <recommendedName>
        <fullName evidence="5 16">Cellulose synthase catalytic subunit [UDP-forming]</fullName>
        <ecNumber evidence="4 16">2.4.1.12</ecNumber>
    </recommendedName>
</protein>
<dbReference type="GO" id="GO:0030244">
    <property type="term" value="P:cellulose biosynthetic process"/>
    <property type="evidence" value="ECO:0007669"/>
    <property type="project" value="UniProtKB-KW"/>
</dbReference>
<keyword evidence="6 16" id="KW-1003">Cell membrane</keyword>
<evidence type="ECO:0000256" key="6">
    <source>
        <dbReference type="ARBA" id="ARBA00022475"/>
    </source>
</evidence>
<dbReference type="NCBIfam" id="TIGR03030">
    <property type="entry name" value="CelA"/>
    <property type="match status" value="1"/>
</dbReference>
<dbReference type="InterPro" id="IPR009875">
    <property type="entry name" value="PilZ_domain"/>
</dbReference>
<evidence type="ECO:0000256" key="12">
    <source>
        <dbReference type="ARBA" id="ARBA00022916"/>
    </source>
</evidence>
<evidence type="ECO:0000259" key="17">
    <source>
        <dbReference type="Pfam" id="PF00535"/>
    </source>
</evidence>
<dbReference type="Gene3D" id="3.90.550.10">
    <property type="entry name" value="Spore Coat Polysaccharide Biosynthesis Protein SpsA, Chain A"/>
    <property type="match status" value="1"/>
</dbReference>
<feature type="transmembrane region" description="Helical" evidence="16">
    <location>
        <begin position="44"/>
        <end position="65"/>
    </location>
</feature>
<feature type="transmembrane region" description="Helical" evidence="16">
    <location>
        <begin position="548"/>
        <end position="573"/>
    </location>
</feature>
<gene>
    <name evidence="19" type="ORF">D9T18_11420</name>
</gene>
<dbReference type="GO" id="GO:0035438">
    <property type="term" value="F:cyclic-di-GMP binding"/>
    <property type="evidence" value="ECO:0007669"/>
    <property type="project" value="InterPro"/>
</dbReference>
<feature type="transmembrane region" description="Helical" evidence="16">
    <location>
        <begin position="254"/>
        <end position="278"/>
    </location>
</feature>
<evidence type="ECO:0000313" key="20">
    <source>
        <dbReference type="Proteomes" id="UP000279995"/>
    </source>
</evidence>
<feature type="domain" description="PilZ" evidence="18">
    <location>
        <begin position="720"/>
        <end position="816"/>
    </location>
</feature>
<dbReference type="SUPFAM" id="SSF141371">
    <property type="entry name" value="PilZ domain-like"/>
    <property type="match status" value="1"/>
</dbReference>
<evidence type="ECO:0000256" key="2">
    <source>
        <dbReference type="ARBA" id="ARBA00005186"/>
    </source>
</evidence>
<dbReference type="EC" id="2.4.1.12" evidence="4 16"/>
<dbReference type="Pfam" id="PF07238">
    <property type="entry name" value="PilZ"/>
    <property type="match status" value="1"/>
</dbReference>
<accession>A0AAD0XD84</accession>
<dbReference type="Gene3D" id="2.40.10.220">
    <property type="entry name" value="predicted glycosyltransferase like domains"/>
    <property type="match status" value="1"/>
</dbReference>
<keyword evidence="8 16" id="KW-0973">c-di-GMP</keyword>